<dbReference type="GO" id="GO:0005524">
    <property type="term" value="F:ATP binding"/>
    <property type="evidence" value="ECO:0007669"/>
    <property type="project" value="UniProtKB-KW"/>
</dbReference>
<evidence type="ECO:0000256" key="9">
    <source>
        <dbReference type="ARBA" id="ARBA00048679"/>
    </source>
</evidence>
<dbReference type="Gene3D" id="1.10.510.10">
    <property type="entry name" value="Transferase(Phosphotransferase) domain 1"/>
    <property type="match status" value="1"/>
</dbReference>
<comment type="caution">
    <text evidence="12">The sequence shown here is derived from an EMBL/GenBank/DDBJ whole genome shotgun (WGS) entry which is preliminary data.</text>
</comment>
<keyword evidence="5" id="KW-0547">Nucleotide-binding</keyword>
<evidence type="ECO:0000256" key="2">
    <source>
        <dbReference type="ARBA" id="ARBA00012513"/>
    </source>
</evidence>
<evidence type="ECO:0000256" key="6">
    <source>
        <dbReference type="ARBA" id="ARBA00022777"/>
    </source>
</evidence>
<evidence type="ECO:0000259" key="11">
    <source>
        <dbReference type="PROSITE" id="PS50011"/>
    </source>
</evidence>
<dbReference type="OrthoDB" id="248923at2759"/>
<keyword evidence="4" id="KW-0808">Transferase</keyword>
<dbReference type="EMBL" id="CAJNOQ010003802">
    <property type="protein sequence ID" value="CAF1030187.1"/>
    <property type="molecule type" value="Genomic_DNA"/>
</dbReference>
<reference evidence="12" key="1">
    <citation type="submission" date="2021-02" db="EMBL/GenBank/DDBJ databases">
        <authorList>
            <person name="Nowell W R."/>
        </authorList>
    </citation>
    <scope>NUCLEOTIDE SEQUENCE</scope>
</reference>
<dbReference type="PROSITE" id="PS50011">
    <property type="entry name" value="PROTEIN_KINASE_DOM"/>
    <property type="match status" value="1"/>
</dbReference>
<comment type="similarity">
    <text evidence="1">Belongs to the protein kinase superfamily. NEK Ser/Thr protein kinase family. NIMA subfamily.</text>
</comment>
<dbReference type="SMART" id="SM00220">
    <property type="entry name" value="S_TKc"/>
    <property type="match status" value="1"/>
</dbReference>
<dbReference type="InterPro" id="IPR008271">
    <property type="entry name" value="Ser/Thr_kinase_AS"/>
</dbReference>
<dbReference type="InterPro" id="IPR051131">
    <property type="entry name" value="NEK_Ser/Thr_kinase_NIMA"/>
</dbReference>
<dbReference type="Pfam" id="PF00069">
    <property type="entry name" value="Pkinase"/>
    <property type="match status" value="1"/>
</dbReference>
<protein>
    <recommendedName>
        <fullName evidence="2">non-specific serine/threonine protein kinase</fullName>
        <ecNumber evidence="2">2.7.11.1</ecNumber>
    </recommendedName>
</protein>
<feature type="region of interest" description="Disordered" evidence="10">
    <location>
        <begin position="291"/>
        <end position="312"/>
    </location>
</feature>
<evidence type="ECO:0000313" key="14">
    <source>
        <dbReference type="Proteomes" id="UP000663829"/>
    </source>
</evidence>
<dbReference type="InterPro" id="IPR000719">
    <property type="entry name" value="Prot_kinase_dom"/>
</dbReference>
<dbReference type="PANTHER" id="PTHR44899">
    <property type="entry name" value="CAMK FAMILY PROTEIN KINASE"/>
    <property type="match status" value="1"/>
</dbReference>
<dbReference type="PROSITE" id="PS00108">
    <property type="entry name" value="PROTEIN_KINASE_ST"/>
    <property type="match status" value="1"/>
</dbReference>
<comment type="catalytic activity">
    <reaction evidence="9">
        <text>L-seryl-[protein] + ATP = O-phospho-L-seryl-[protein] + ADP + H(+)</text>
        <dbReference type="Rhea" id="RHEA:17989"/>
        <dbReference type="Rhea" id="RHEA-COMP:9863"/>
        <dbReference type="Rhea" id="RHEA-COMP:11604"/>
        <dbReference type="ChEBI" id="CHEBI:15378"/>
        <dbReference type="ChEBI" id="CHEBI:29999"/>
        <dbReference type="ChEBI" id="CHEBI:30616"/>
        <dbReference type="ChEBI" id="CHEBI:83421"/>
        <dbReference type="ChEBI" id="CHEBI:456216"/>
        <dbReference type="EC" id="2.7.11.1"/>
    </reaction>
</comment>
<dbReference type="GO" id="GO:0004674">
    <property type="term" value="F:protein serine/threonine kinase activity"/>
    <property type="evidence" value="ECO:0007669"/>
    <property type="project" value="UniProtKB-KW"/>
</dbReference>
<keyword evidence="6" id="KW-0418">Kinase</keyword>
<dbReference type="PANTHER" id="PTHR44899:SF3">
    <property type="entry name" value="SERINE_THREONINE-PROTEIN KINASE NEK1"/>
    <property type="match status" value="1"/>
</dbReference>
<dbReference type="SUPFAM" id="SSF56112">
    <property type="entry name" value="Protein kinase-like (PK-like)"/>
    <property type="match status" value="1"/>
</dbReference>
<evidence type="ECO:0000313" key="12">
    <source>
        <dbReference type="EMBL" id="CAF1030187.1"/>
    </source>
</evidence>
<evidence type="ECO:0000256" key="1">
    <source>
        <dbReference type="ARBA" id="ARBA00010886"/>
    </source>
</evidence>
<dbReference type="Proteomes" id="UP000663829">
    <property type="component" value="Unassembled WGS sequence"/>
</dbReference>
<proteinExistence type="inferred from homology"/>
<keyword evidence="7" id="KW-0067">ATP-binding</keyword>
<dbReference type="Proteomes" id="UP000681722">
    <property type="component" value="Unassembled WGS sequence"/>
</dbReference>
<sequence length="312" mass="35276">RFKAVAVVSGAFRYILKNFELCSKATKGHFSIVYFGKNVLTEVKVALKRVQLAKMIDKKAAEDCKREIILLQKLDHPNVIKYISHFTDTNNDLYIVLELASAGDLAKMIEYFTQNKKLLSEKTSWKFFSQICTGLEHMHSKRIMHRDIKPANIFINAQGTIKLGDLGLGRFFPSEIDFTHSKLGTPYYMSPERINQLDPGYSFPADIWSLGCVLYEMIALRSPFFKENLTLLGLCKRIDELDYAPLPSKLYSPEFRGLVSHCLTLEPKGRPVIAEVTQLSMTMYNKFLNESSTSSTPISTDSNSPDSGFGSV</sequence>
<evidence type="ECO:0000313" key="13">
    <source>
        <dbReference type="EMBL" id="CAF3801101.1"/>
    </source>
</evidence>
<keyword evidence="3" id="KW-0723">Serine/threonine-protein kinase</keyword>
<gene>
    <name evidence="12" type="ORF">GPM918_LOCUS15239</name>
    <name evidence="13" type="ORF">SRO942_LOCUS15239</name>
</gene>
<dbReference type="AlphaFoldDB" id="A0A814J094"/>
<organism evidence="12 14">
    <name type="scientific">Didymodactylos carnosus</name>
    <dbReference type="NCBI Taxonomy" id="1234261"/>
    <lineage>
        <taxon>Eukaryota</taxon>
        <taxon>Metazoa</taxon>
        <taxon>Spiralia</taxon>
        <taxon>Gnathifera</taxon>
        <taxon>Rotifera</taxon>
        <taxon>Eurotatoria</taxon>
        <taxon>Bdelloidea</taxon>
        <taxon>Philodinida</taxon>
        <taxon>Philodinidae</taxon>
        <taxon>Didymodactylos</taxon>
    </lineage>
</organism>
<evidence type="ECO:0000256" key="5">
    <source>
        <dbReference type="ARBA" id="ARBA00022741"/>
    </source>
</evidence>
<feature type="non-terminal residue" evidence="12">
    <location>
        <position position="1"/>
    </location>
</feature>
<dbReference type="EC" id="2.7.11.1" evidence="2"/>
<dbReference type="PIRSF" id="PIRSF000654">
    <property type="entry name" value="Integrin-linked_kinase"/>
    <property type="match status" value="1"/>
</dbReference>
<evidence type="ECO:0000256" key="4">
    <source>
        <dbReference type="ARBA" id="ARBA00022679"/>
    </source>
</evidence>
<evidence type="ECO:0000256" key="7">
    <source>
        <dbReference type="ARBA" id="ARBA00022840"/>
    </source>
</evidence>
<evidence type="ECO:0000256" key="10">
    <source>
        <dbReference type="SAM" id="MobiDB-lite"/>
    </source>
</evidence>
<dbReference type="InterPro" id="IPR011009">
    <property type="entry name" value="Kinase-like_dom_sf"/>
</dbReference>
<name>A0A814J094_9BILA</name>
<accession>A0A814J094</accession>
<evidence type="ECO:0000256" key="3">
    <source>
        <dbReference type="ARBA" id="ARBA00022527"/>
    </source>
</evidence>
<dbReference type="EMBL" id="CAJOBC010003802">
    <property type="protein sequence ID" value="CAF3801101.1"/>
    <property type="molecule type" value="Genomic_DNA"/>
</dbReference>
<keyword evidence="14" id="KW-1185">Reference proteome</keyword>
<evidence type="ECO:0000256" key="8">
    <source>
        <dbReference type="ARBA" id="ARBA00047899"/>
    </source>
</evidence>
<feature type="domain" description="Protein kinase" evidence="11">
    <location>
        <begin position="19"/>
        <end position="288"/>
    </location>
</feature>
<comment type="catalytic activity">
    <reaction evidence="8">
        <text>L-threonyl-[protein] + ATP = O-phospho-L-threonyl-[protein] + ADP + H(+)</text>
        <dbReference type="Rhea" id="RHEA:46608"/>
        <dbReference type="Rhea" id="RHEA-COMP:11060"/>
        <dbReference type="Rhea" id="RHEA-COMP:11605"/>
        <dbReference type="ChEBI" id="CHEBI:15378"/>
        <dbReference type="ChEBI" id="CHEBI:30013"/>
        <dbReference type="ChEBI" id="CHEBI:30616"/>
        <dbReference type="ChEBI" id="CHEBI:61977"/>
        <dbReference type="ChEBI" id="CHEBI:456216"/>
        <dbReference type="EC" id="2.7.11.1"/>
    </reaction>
</comment>